<reference evidence="3" key="2">
    <citation type="submission" date="2025-09" db="UniProtKB">
        <authorList>
            <consortium name="Ensembl"/>
        </authorList>
    </citation>
    <scope>IDENTIFICATION</scope>
</reference>
<dbReference type="InParanoid" id="A0A672IBJ7"/>
<keyword evidence="2" id="KW-0732">Signal</keyword>
<evidence type="ECO:0000256" key="1">
    <source>
        <dbReference type="ARBA" id="ARBA00007073"/>
    </source>
</evidence>
<comment type="similarity">
    <text evidence="1">Belongs to the CTAG/PCC1 family.</text>
</comment>
<evidence type="ECO:0000256" key="2">
    <source>
        <dbReference type="SAM" id="SignalP"/>
    </source>
</evidence>
<organism evidence="3 4">
    <name type="scientific">Salarias fasciatus</name>
    <name type="common">Jewelled blenny</name>
    <name type="synonym">Blennius fasciatus</name>
    <dbReference type="NCBI Taxonomy" id="181472"/>
    <lineage>
        <taxon>Eukaryota</taxon>
        <taxon>Metazoa</taxon>
        <taxon>Chordata</taxon>
        <taxon>Craniata</taxon>
        <taxon>Vertebrata</taxon>
        <taxon>Euteleostomi</taxon>
        <taxon>Actinopterygii</taxon>
        <taxon>Neopterygii</taxon>
        <taxon>Teleostei</taxon>
        <taxon>Neoteleostei</taxon>
        <taxon>Acanthomorphata</taxon>
        <taxon>Ovalentaria</taxon>
        <taxon>Blenniimorphae</taxon>
        <taxon>Blenniiformes</taxon>
        <taxon>Blennioidei</taxon>
        <taxon>Blenniidae</taxon>
        <taxon>Salariinae</taxon>
        <taxon>Salarias</taxon>
    </lineage>
</organism>
<dbReference type="Gene3D" id="3.30.310.50">
    <property type="entry name" value="Alpha-D-phosphohexomutase, C-terminal domain"/>
    <property type="match status" value="1"/>
</dbReference>
<sequence>SSVCVSSVCFQCVVLQCVVAVAPAVPSSAFGRSRDRWTADEARILRVSVSSFLDHLSLVLQTMQSFGPPVEMQAHSAGTVKLARDH</sequence>
<protein>
    <submittedName>
        <fullName evidence="3">Uncharacterized protein</fullName>
    </submittedName>
</protein>
<proteinExistence type="inferred from homology"/>
<dbReference type="GO" id="GO:0070525">
    <property type="term" value="P:tRNA threonylcarbamoyladenosine metabolic process"/>
    <property type="evidence" value="ECO:0007669"/>
    <property type="project" value="TreeGrafter"/>
</dbReference>
<dbReference type="Ensembl" id="ENSSFAT00005039945.1">
    <property type="protein sequence ID" value="ENSSFAP00005038507.1"/>
    <property type="gene ID" value="ENSSFAG00005019329.1"/>
</dbReference>
<dbReference type="InterPro" id="IPR015419">
    <property type="entry name" value="CTAG/Pcc1"/>
</dbReference>
<evidence type="ECO:0000313" key="3">
    <source>
        <dbReference type="Ensembl" id="ENSSFAP00005038507.1"/>
    </source>
</evidence>
<dbReference type="Pfam" id="PF09341">
    <property type="entry name" value="Pcc1"/>
    <property type="match status" value="1"/>
</dbReference>
<accession>A0A672IBJ7</accession>
<feature type="chain" id="PRO_5025661411" evidence="2">
    <location>
        <begin position="25"/>
        <end position="86"/>
    </location>
</feature>
<dbReference type="PANTHER" id="PTHR31283:SF5">
    <property type="entry name" value="EKC_KEOPS COMPLEX SUBUNIT LAGE3"/>
    <property type="match status" value="1"/>
</dbReference>
<feature type="signal peptide" evidence="2">
    <location>
        <begin position="1"/>
        <end position="24"/>
    </location>
</feature>
<keyword evidence="4" id="KW-1185">Reference proteome</keyword>
<reference evidence="3" key="1">
    <citation type="submission" date="2025-08" db="UniProtKB">
        <authorList>
            <consortium name="Ensembl"/>
        </authorList>
    </citation>
    <scope>IDENTIFICATION</scope>
</reference>
<name>A0A672IBJ7_SALFA</name>
<dbReference type="GO" id="GO:0000408">
    <property type="term" value="C:EKC/KEOPS complex"/>
    <property type="evidence" value="ECO:0007669"/>
    <property type="project" value="TreeGrafter"/>
</dbReference>
<dbReference type="AlphaFoldDB" id="A0A672IBJ7"/>
<dbReference type="PANTHER" id="PTHR31283">
    <property type="entry name" value="EKC/KEOPS COMPLEX SUBUNIT PCC1 FAMILY MEMBER"/>
    <property type="match status" value="1"/>
</dbReference>
<evidence type="ECO:0000313" key="4">
    <source>
        <dbReference type="Proteomes" id="UP000472267"/>
    </source>
</evidence>
<dbReference type="Proteomes" id="UP000472267">
    <property type="component" value="Unassembled WGS sequence"/>
</dbReference>